<dbReference type="CDD" id="cd09874">
    <property type="entry name" value="PIN_MT3492-like"/>
    <property type="match status" value="1"/>
</dbReference>
<sequence>MLYFDTSFIAPLYIPEPNSDEVRQLTYTLSQQYIAISEWTCVEFSSMVARRVRMQQLGENVAQGLLTAFERISHTQFVILTPSQVDYRLADQFLRNFATGLRAGDALHLAIAKNNGASHIYSLDQGLIKAAAMLDLPAGSGL</sequence>
<dbReference type="SUPFAM" id="SSF88723">
    <property type="entry name" value="PIN domain-like"/>
    <property type="match status" value="1"/>
</dbReference>
<protein>
    <recommendedName>
        <fullName evidence="1">PIN domain-containing protein</fullName>
    </recommendedName>
</protein>
<dbReference type="HOGENOM" id="CLU_119496_4_1_4"/>
<dbReference type="RefSeq" id="WP_009205553.1">
    <property type="nucleotide sequence ID" value="NC_022357.1"/>
</dbReference>
<dbReference type="AlphaFoldDB" id="S6AA99"/>
<dbReference type="OrthoDB" id="557780at2"/>
<dbReference type="InterPro" id="IPR029060">
    <property type="entry name" value="PIN-like_dom_sf"/>
</dbReference>
<dbReference type="Gene3D" id="3.40.50.1010">
    <property type="entry name" value="5'-nuclease"/>
    <property type="match status" value="1"/>
</dbReference>
<dbReference type="KEGG" id="sdr:SCD_n01669"/>
<feature type="domain" description="PIN" evidence="1">
    <location>
        <begin position="3"/>
        <end position="131"/>
    </location>
</feature>
<gene>
    <name evidence="2" type="ORF">SCD_n01669</name>
</gene>
<name>S6AA99_SULDS</name>
<dbReference type="Pfam" id="PF01850">
    <property type="entry name" value="PIN"/>
    <property type="match status" value="1"/>
</dbReference>
<proteinExistence type="predicted"/>
<dbReference type="InterPro" id="IPR002716">
    <property type="entry name" value="PIN_dom"/>
</dbReference>
<dbReference type="eggNOG" id="COG1848">
    <property type="taxonomic scope" value="Bacteria"/>
</dbReference>
<dbReference type="Proteomes" id="UP000015559">
    <property type="component" value="Chromosome"/>
</dbReference>
<reference evidence="2 3" key="1">
    <citation type="journal article" date="2012" name="Appl. Environ. Microbiol.">
        <title>Draft genome sequence of a psychrotolerant sulfur-oxidizing bacterium, Sulfuricella denitrificans skB26, and proteomic insights into cold adaptation.</title>
        <authorList>
            <person name="Watanabe T."/>
            <person name="Kojima H."/>
            <person name="Fukui M."/>
        </authorList>
    </citation>
    <scope>NUCLEOTIDE SEQUENCE [LARGE SCALE GENOMIC DNA]</scope>
    <source>
        <strain evidence="3">skB26</strain>
    </source>
</reference>
<organism evidence="2 3">
    <name type="scientific">Sulfuricella denitrificans (strain DSM 22764 / NBRC 105220 / skB26)</name>
    <dbReference type="NCBI Taxonomy" id="1163617"/>
    <lineage>
        <taxon>Bacteria</taxon>
        <taxon>Pseudomonadati</taxon>
        <taxon>Pseudomonadota</taxon>
        <taxon>Betaproteobacteria</taxon>
        <taxon>Nitrosomonadales</taxon>
        <taxon>Sulfuricellaceae</taxon>
        <taxon>Sulfuricella</taxon>
    </lineage>
</organism>
<evidence type="ECO:0000259" key="1">
    <source>
        <dbReference type="Pfam" id="PF01850"/>
    </source>
</evidence>
<keyword evidence="3" id="KW-1185">Reference proteome</keyword>
<evidence type="ECO:0000313" key="3">
    <source>
        <dbReference type="Proteomes" id="UP000015559"/>
    </source>
</evidence>
<evidence type="ECO:0000313" key="2">
    <source>
        <dbReference type="EMBL" id="BAN35490.1"/>
    </source>
</evidence>
<dbReference type="EMBL" id="AP013066">
    <property type="protein sequence ID" value="BAN35490.1"/>
    <property type="molecule type" value="Genomic_DNA"/>
</dbReference>
<accession>S6AA99</accession>
<dbReference type="STRING" id="1163617.SCD_n01669"/>